<dbReference type="PANTHER" id="PTHR30388:SF6">
    <property type="entry name" value="XANTHINE DEHYDROGENASE SUBUNIT A-RELATED"/>
    <property type="match status" value="1"/>
</dbReference>
<evidence type="ECO:0000259" key="2">
    <source>
        <dbReference type="Pfam" id="PF02625"/>
    </source>
</evidence>
<dbReference type="Gene3D" id="3.40.50.720">
    <property type="entry name" value="NAD(P)-binding Rossmann-like Domain"/>
    <property type="match status" value="1"/>
</dbReference>
<name>A0A2N3M349_9HYPH</name>
<dbReference type="OrthoDB" id="9815497at2"/>
<protein>
    <submittedName>
        <fullName evidence="4">Xanthine dehydrogenase</fullName>
    </submittedName>
</protein>
<dbReference type="PANTHER" id="PTHR30388">
    <property type="entry name" value="ALDEHYDE OXIDOREDUCTASE MOLYBDENUM COFACTOR ASSEMBLY PROTEIN"/>
    <property type="match status" value="1"/>
</dbReference>
<dbReference type="Pfam" id="PF02625">
    <property type="entry name" value="XdhC_CoxI"/>
    <property type="match status" value="1"/>
</dbReference>
<reference evidence="4 5" key="1">
    <citation type="submission" date="2017-12" db="EMBL/GenBank/DDBJ databases">
        <title>Anaerobic carbon monoxide metabolism by Pleomorphomonas carboxyditropha sp. nov., a new mesophilic hydrogenogenic carboxidotroph.</title>
        <authorList>
            <person name="Esquivel-Elizondo S."/>
            <person name="Krajmalnik-Brown R."/>
        </authorList>
    </citation>
    <scope>NUCLEOTIDE SEQUENCE [LARGE SCALE GENOMIC DNA]</scope>
    <source>
        <strain evidence="4 5">R5-392</strain>
    </source>
</reference>
<dbReference type="InterPro" id="IPR052698">
    <property type="entry name" value="MoCofactor_Util/Proc"/>
</dbReference>
<gene>
    <name evidence="4" type="ORF">CXZ10_00180</name>
</gene>
<sequence length="377" mass="39515">MERPASAGMPGNGGFPPTRLLSSISIVQIRRMGDSDFHVASPAPDRFRPREGRVLPAWTGRRSAPPRGGRSGPARRHGDGRPSGSAACRRPPEDDMDIYKELIRERDAGRRAALVSIVTQSGSTPSATAAKMLVRADGTIAGTVGGGAAEGRAIMVARDVIATGQSQMLAIDLHKNPTLDLGMICGGNLQFYIEAIMPNRTVYIFGGGHVGLMTETICRTLGLETVVIDDRAEFANAARFPAAASTHAGPLAEATAELAPNASSLVFIAMRGHALDQEALAWALGTPAGYIGMIGSKRKVLTVYQNLIAAGFAPEAFARVRAPVGLEIGAEGPEEIAVSVTAEMIAHIRGADKACPLTRTMDWCGTAQEGKPLSAAS</sequence>
<proteinExistence type="predicted"/>
<feature type="domain" description="XdhC Rossmann" evidence="3">
    <location>
        <begin position="202"/>
        <end position="344"/>
    </location>
</feature>
<dbReference type="InterPro" id="IPR003777">
    <property type="entry name" value="XdhC_CoxI"/>
</dbReference>
<evidence type="ECO:0000313" key="4">
    <source>
        <dbReference type="EMBL" id="PKR91174.1"/>
    </source>
</evidence>
<dbReference type="Pfam" id="PF13478">
    <property type="entry name" value="XdhC_C"/>
    <property type="match status" value="1"/>
</dbReference>
<dbReference type="InterPro" id="IPR036291">
    <property type="entry name" value="NAD(P)-bd_dom_sf"/>
</dbReference>
<dbReference type="Proteomes" id="UP000233491">
    <property type="component" value="Unassembled WGS sequence"/>
</dbReference>
<dbReference type="AlphaFoldDB" id="A0A2N3M349"/>
<keyword evidence="5" id="KW-1185">Reference proteome</keyword>
<feature type="region of interest" description="Disordered" evidence="1">
    <location>
        <begin position="37"/>
        <end position="94"/>
    </location>
</feature>
<organism evidence="4 5">
    <name type="scientific">Pleomorphomonas diazotrophica</name>
    <dbReference type="NCBI Taxonomy" id="1166257"/>
    <lineage>
        <taxon>Bacteria</taxon>
        <taxon>Pseudomonadati</taxon>
        <taxon>Pseudomonadota</taxon>
        <taxon>Alphaproteobacteria</taxon>
        <taxon>Hyphomicrobiales</taxon>
        <taxon>Pleomorphomonadaceae</taxon>
        <taxon>Pleomorphomonas</taxon>
    </lineage>
</organism>
<dbReference type="SUPFAM" id="SSF51735">
    <property type="entry name" value="NAD(P)-binding Rossmann-fold domains"/>
    <property type="match status" value="1"/>
</dbReference>
<dbReference type="InterPro" id="IPR027051">
    <property type="entry name" value="XdhC_Rossmann_dom"/>
</dbReference>
<feature type="domain" description="XdhC- CoxI" evidence="2">
    <location>
        <begin position="106"/>
        <end position="170"/>
    </location>
</feature>
<evidence type="ECO:0000256" key="1">
    <source>
        <dbReference type="SAM" id="MobiDB-lite"/>
    </source>
</evidence>
<accession>A0A2N3M349</accession>
<dbReference type="EMBL" id="PJNW01000001">
    <property type="protein sequence ID" value="PKR91174.1"/>
    <property type="molecule type" value="Genomic_DNA"/>
</dbReference>
<evidence type="ECO:0000259" key="3">
    <source>
        <dbReference type="Pfam" id="PF13478"/>
    </source>
</evidence>
<evidence type="ECO:0000313" key="5">
    <source>
        <dbReference type="Proteomes" id="UP000233491"/>
    </source>
</evidence>
<comment type="caution">
    <text evidence="4">The sequence shown here is derived from an EMBL/GenBank/DDBJ whole genome shotgun (WGS) entry which is preliminary data.</text>
</comment>